<dbReference type="SUPFAM" id="SSF90123">
    <property type="entry name" value="ABC transporter transmembrane region"/>
    <property type="match status" value="1"/>
</dbReference>
<keyword evidence="3" id="KW-0547">Nucleotide-binding</keyword>
<feature type="transmembrane region" description="Helical" evidence="7">
    <location>
        <begin position="382"/>
        <end position="401"/>
    </location>
</feature>
<reference evidence="9" key="1">
    <citation type="submission" date="2019-09" db="EMBL/GenBank/DDBJ databases">
        <title>Draft genome information of white flower Hibiscus syriacus.</title>
        <authorList>
            <person name="Kim Y.-M."/>
        </authorList>
    </citation>
    <scope>NUCLEOTIDE SEQUENCE [LARGE SCALE GENOMIC DNA]</scope>
    <source>
        <strain evidence="9">YM2019G1</strain>
    </source>
</reference>
<comment type="caution">
    <text evidence="9">The sequence shown here is derived from an EMBL/GenBank/DDBJ whole genome shotgun (WGS) entry which is preliminary data.</text>
</comment>
<dbReference type="PANTHER" id="PTHR24223">
    <property type="entry name" value="ATP-BINDING CASSETTE SUB-FAMILY C"/>
    <property type="match status" value="1"/>
</dbReference>
<dbReference type="InterPro" id="IPR027417">
    <property type="entry name" value="P-loop_NTPase"/>
</dbReference>
<evidence type="ECO:0000256" key="5">
    <source>
        <dbReference type="ARBA" id="ARBA00022989"/>
    </source>
</evidence>
<sequence length="433" mass="48130">MNTPLPGFQIPAGDHRLAAAHRHSNLTWLLGVDGFVITLHRTARRGRRVAVKLEEEVVRPCRALYQDADIYLLDDPFIAVDADTSSELFKEYIMTALASKTVIFVTHQVEFLPTADLILVLKEGRIIQAGKYDELLQAGTDFETLLDGKIISTKKCDLAGNNIDNLAKEVQDGASASDTKAIKEKRKAKRRKNQLVQEEDRVKGRVSMKVYLSYMTAAYKGLLLPLIVLAQTLFQFLQYAAAQKLFINMLRSVFRAPMSFFDSTPAGRILNRIPAFGRKLVSLGRVLQKQARILMLDEATASVDTATNNLIQKIIRTEFMNCTVCTIAHRIPTVTDSDLVLMFSDGILWRIGGDHPRYGSTLASHKGTGHLIRKGTGGRSSVSGIIAIVFGATGFLGRYLVQQLAKMGSQVLVPFRGSEDNPRHLKLMGDWDR</sequence>
<dbReference type="GO" id="GO:0016020">
    <property type="term" value="C:membrane"/>
    <property type="evidence" value="ECO:0007669"/>
    <property type="project" value="InterPro"/>
</dbReference>
<dbReference type="SUPFAM" id="SSF51735">
    <property type="entry name" value="NAD(P)-binding Rossmann-fold domains"/>
    <property type="match status" value="1"/>
</dbReference>
<evidence type="ECO:0000313" key="10">
    <source>
        <dbReference type="Proteomes" id="UP000436088"/>
    </source>
</evidence>
<dbReference type="InterPro" id="IPR036640">
    <property type="entry name" value="ABC1_TM_sf"/>
</dbReference>
<organism evidence="9 10">
    <name type="scientific">Hibiscus syriacus</name>
    <name type="common">Rose of Sharon</name>
    <dbReference type="NCBI Taxonomy" id="106335"/>
    <lineage>
        <taxon>Eukaryota</taxon>
        <taxon>Viridiplantae</taxon>
        <taxon>Streptophyta</taxon>
        <taxon>Embryophyta</taxon>
        <taxon>Tracheophyta</taxon>
        <taxon>Spermatophyta</taxon>
        <taxon>Magnoliopsida</taxon>
        <taxon>eudicotyledons</taxon>
        <taxon>Gunneridae</taxon>
        <taxon>Pentapetalae</taxon>
        <taxon>rosids</taxon>
        <taxon>malvids</taxon>
        <taxon>Malvales</taxon>
        <taxon>Malvaceae</taxon>
        <taxon>Malvoideae</taxon>
        <taxon>Hibiscus</taxon>
    </lineage>
</organism>
<keyword evidence="6 7" id="KW-0472">Membrane</keyword>
<keyword evidence="10" id="KW-1185">Reference proteome</keyword>
<keyword evidence="5 7" id="KW-1133">Transmembrane helix</keyword>
<evidence type="ECO:0000256" key="4">
    <source>
        <dbReference type="ARBA" id="ARBA00022840"/>
    </source>
</evidence>
<dbReference type="AlphaFoldDB" id="A0A6A2ZKR3"/>
<proteinExistence type="predicted"/>
<keyword evidence="1" id="KW-0813">Transport</keyword>
<dbReference type="InterPro" id="IPR036291">
    <property type="entry name" value="NAD(P)-bd_dom_sf"/>
</dbReference>
<dbReference type="GO" id="GO:0140359">
    <property type="term" value="F:ABC-type transporter activity"/>
    <property type="evidence" value="ECO:0007669"/>
    <property type="project" value="InterPro"/>
</dbReference>
<dbReference type="SUPFAM" id="SSF52540">
    <property type="entry name" value="P-loop containing nucleoside triphosphate hydrolases"/>
    <property type="match status" value="2"/>
</dbReference>
<name>A0A6A2ZKR3_HIBSY</name>
<protein>
    <recommendedName>
        <fullName evidence="8">ABC transmembrane type-1 domain-containing protein</fullName>
    </recommendedName>
</protein>
<evidence type="ECO:0000313" key="9">
    <source>
        <dbReference type="EMBL" id="KAE8692166.1"/>
    </source>
</evidence>
<dbReference type="Gene3D" id="3.40.50.720">
    <property type="entry name" value="NAD(P)-binding Rossmann-like Domain"/>
    <property type="match status" value="1"/>
</dbReference>
<dbReference type="GO" id="GO:0005524">
    <property type="term" value="F:ATP binding"/>
    <property type="evidence" value="ECO:0007669"/>
    <property type="project" value="UniProtKB-KW"/>
</dbReference>
<keyword evidence="2 7" id="KW-0812">Transmembrane</keyword>
<dbReference type="Gene3D" id="3.40.50.300">
    <property type="entry name" value="P-loop containing nucleotide triphosphate hydrolases"/>
    <property type="match status" value="2"/>
</dbReference>
<dbReference type="EMBL" id="VEPZ02001139">
    <property type="protein sequence ID" value="KAE8692166.1"/>
    <property type="molecule type" value="Genomic_DNA"/>
</dbReference>
<keyword evidence="4" id="KW-0067">ATP-binding</keyword>
<dbReference type="PROSITE" id="PS50929">
    <property type="entry name" value="ABC_TM1F"/>
    <property type="match status" value="1"/>
</dbReference>
<evidence type="ECO:0000256" key="2">
    <source>
        <dbReference type="ARBA" id="ARBA00022692"/>
    </source>
</evidence>
<evidence type="ECO:0000259" key="8">
    <source>
        <dbReference type="PROSITE" id="PS50929"/>
    </source>
</evidence>
<evidence type="ECO:0000256" key="6">
    <source>
        <dbReference type="ARBA" id="ARBA00023136"/>
    </source>
</evidence>
<evidence type="ECO:0000256" key="1">
    <source>
        <dbReference type="ARBA" id="ARBA00022448"/>
    </source>
</evidence>
<gene>
    <name evidence="9" type="ORF">F3Y22_tig00110858pilonHSYRG00162</name>
</gene>
<evidence type="ECO:0000256" key="7">
    <source>
        <dbReference type="SAM" id="Phobius"/>
    </source>
</evidence>
<dbReference type="Proteomes" id="UP000436088">
    <property type="component" value="Unassembled WGS sequence"/>
</dbReference>
<feature type="domain" description="ABC transmembrane type-1" evidence="8">
    <location>
        <begin position="226"/>
        <end position="273"/>
    </location>
</feature>
<dbReference type="Gene3D" id="1.20.1560.10">
    <property type="entry name" value="ABC transporter type 1, transmembrane domain"/>
    <property type="match status" value="1"/>
</dbReference>
<evidence type="ECO:0000256" key="3">
    <source>
        <dbReference type="ARBA" id="ARBA00022741"/>
    </source>
</evidence>
<dbReference type="PANTHER" id="PTHR24223:SF189">
    <property type="entry name" value="ABC TRANSPORTER C FAMILY MEMBER 5"/>
    <property type="match status" value="1"/>
</dbReference>
<dbReference type="InterPro" id="IPR050173">
    <property type="entry name" value="ABC_transporter_C-like"/>
</dbReference>
<accession>A0A6A2ZKR3</accession>
<dbReference type="InterPro" id="IPR011527">
    <property type="entry name" value="ABC1_TM_dom"/>
</dbReference>